<dbReference type="GO" id="GO:0004808">
    <property type="term" value="F:tRNA (5-methylaminomethyl-2-thiouridylate)(34)-methyltransferase activity"/>
    <property type="evidence" value="ECO:0007669"/>
    <property type="project" value="UniProtKB-EC"/>
</dbReference>
<evidence type="ECO:0000256" key="1">
    <source>
        <dbReference type="ARBA" id="ARBA00022741"/>
    </source>
</evidence>
<organism evidence="4">
    <name type="scientific">hydrocarbon metagenome</name>
    <dbReference type="NCBI Taxonomy" id="938273"/>
    <lineage>
        <taxon>unclassified sequences</taxon>
        <taxon>metagenomes</taxon>
        <taxon>ecological metagenomes</taxon>
    </lineage>
</organism>
<dbReference type="GO" id="GO:0032259">
    <property type="term" value="P:methylation"/>
    <property type="evidence" value="ECO:0007669"/>
    <property type="project" value="UniProtKB-KW"/>
</dbReference>
<evidence type="ECO:0000313" key="4">
    <source>
        <dbReference type="EMBL" id="KUG29341.1"/>
    </source>
</evidence>
<dbReference type="Pfam" id="PF02568">
    <property type="entry name" value="ThiI"/>
    <property type="match status" value="1"/>
</dbReference>
<proteinExistence type="predicted"/>
<dbReference type="AlphaFoldDB" id="A0A0W8G8A9"/>
<evidence type="ECO:0000256" key="2">
    <source>
        <dbReference type="ARBA" id="ARBA00022840"/>
    </source>
</evidence>
<dbReference type="SUPFAM" id="SSF52402">
    <property type="entry name" value="Adenine nucleotide alpha hydrolases-like"/>
    <property type="match status" value="1"/>
</dbReference>
<dbReference type="Gene3D" id="3.40.50.620">
    <property type="entry name" value="HUPs"/>
    <property type="match status" value="1"/>
</dbReference>
<dbReference type="EMBL" id="LNQE01000100">
    <property type="protein sequence ID" value="KUG29341.1"/>
    <property type="molecule type" value="Genomic_DNA"/>
</dbReference>
<feature type="domain" description="Thil AANH" evidence="3">
    <location>
        <begin position="5"/>
        <end position="39"/>
    </location>
</feature>
<keyword evidence="4" id="KW-0808">Transferase</keyword>
<dbReference type="GO" id="GO:0005524">
    <property type="term" value="F:ATP binding"/>
    <property type="evidence" value="ECO:0007669"/>
    <property type="project" value="UniProtKB-KW"/>
</dbReference>
<reference evidence="4" key="1">
    <citation type="journal article" date="2015" name="Proc. Natl. Acad. Sci. U.S.A.">
        <title>Networks of energetic and metabolic interactions define dynamics in microbial communities.</title>
        <authorList>
            <person name="Embree M."/>
            <person name="Liu J.K."/>
            <person name="Al-Bassam M.M."/>
            <person name="Zengler K."/>
        </authorList>
    </citation>
    <scope>NUCLEOTIDE SEQUENCE</scope>
</reference>
<keyword evidence="4" id="KW-0489">Methyltransferase</keyword>
<dbReference type="GO" id="GO:0004810">
    <property type="term" value="F:CCA tRNA nucleotidyltransferase activity"/>
    <property type="evidence" value="ECO:0007669"/>
    <property type="project" value="InterPro"/>
</dbReference>
<dbReference type="InterPro" id="IPR014729">
    <property type="entry name" value="Rossmann-like_a/b/a_fold"/>
</dbReference>
<protein>
    <submittedName>
        <fullName evidence="4">Trna (5-methylaminomethyl-2-thiouridylate)-methyltransferase</fullName>
        <ecNumber evidence="4">2.1.1.61</ecNumber>
    </submittedName>
</protein>
<sequence>MKRYDALSLFSGGLDSVLAARTLMEQGLRVLCLHFVSPFFGKPGRLVHWRETFGLDILALDVGQDYVRMLSAGPAHGLGKFLNPCIDCKIFMLDRAMALLPEYGARFVATGEVVGQRPMSQRLDALHVIRRDSAARDLLLRPLCAKRLPETPMEQSGLVDRERLHAMSGRSRKEQLALAAVMGLPEIPTPAGGCMLTEMESVRRYYPIFVHHPDPGAPDFELANIGRQYWSGPLWLTIGRNQSDNARLEAALAGNDLVFKVRDHPGPLALARRLPGAVWDEAAIRDAAAFVASFSPKARLAEKETAVIVGGAAASPVWAVPRRDTPLSWREPAWDEASGDKAALFAARRRNRGPDPA</sequence>
<accession>A0A0W8G8A9</accession>
<gene>
    <name evidence="4" type="ORF">ASZ90_000769</name>
</gene>
<dbReference type="EC" id="2.1.1.61" evidence="4"/>
<keyword evidence="1" id="KW-0547">Nucleotide-binding</keyword>
<comment type="caution">
    <text evidence="4">The sequence shown here is derived from an EMBL/GenBank/DDBJ whole genome shotgun (WGS) entry which is preliminary data.</text>
</comment>
<evidence type="ECO:0000259" key="3">
    <source>
        <dbReference type="Pfam" id="PF02568"/>
    </source>
</evidence>
<dbReference type="InterPro" id="IPR020536">
    <property type="entry name" value="ThiI_AANH"/>
</dbReference>
<name>A0A0W8G8A9_9ZZZZ</name>
<keyword evidence="2" id="KW-0067">ATP-binding</keyword>